<evidence type="ECO:0000313" key="4">
    <source>
        <dbReference type="Proteomes" id="UP001286456"/>
    </source>
</evidence>
<accession>A0AAE0IZL1</accession>
<gene>
    <name evidence="3" type="ORF">B0T19DRAFT_147404</name>
</gene>
<name>A0AAE0IZL1_9PEZI</name>
<keyword evidence="2" id="KW-0812">Transmembrane</keyword>
<feature type="transmembrane region" description="Helical" evidence="2">
    <location>
        <begin position="43"/>
        <end position="67"/>
    </location>
</feature>
<dbReference type="AlphaFoldDB" id="A0AAE0IZL1"/>
<keyword evidence="2" id="KW-0472">Membrane</keyword>
<reference evidence="3" key="1">
    <citation type="journal article" date="2023" name="Mol. Phylogenet. Evol.">
        <title>Genome-scale phylogeny and comparative genomics of the fungal order Sordariales.</title>
        <authorList>
            <person name="Hensen N."/>
            <person name="Bonometti L."/>
            <person name="Westerberg I."/>
            <person name="Brannstrom I.O."/>
            <person name="Guillou S."/>
            <person name="Cros-Aarteil S."/>
            <person name="Calhoun S."/>
            <person name="Haridas S."/>
            <person name="Kuo A."/>
            <person name="Mondo S."/>
            <person name="Pangilinan J."/>
            <person name="Riley R."/>
            <person name="LaButti K."/>
            <person name="Andreopoulos B."/>
            <person name="Lipzen A."/>
            <person name="Chen C."/>
            <person name="Yan M."/>
            <person name="Daum C."/>
            <person name="Ng V."/>
            <person name="Clum A."/>
            <person name="Steindorff A."/>
            <person name="Ohm R.A."/>
            <person name="Martin F."/>
            <person name="Silar P."/>
            <person name="Natvig D.O."/>
            <person name="Lalanne C."/>
            <person name="Gautier V."/>
            <person name="Ament-Velasquez S.L."/>
            <person name="Kruys A."/>
            <person name="Hutchinson M.I."/>
            <person name="Powell A.J."/>
            <person name="Barry K."/>
            <person name="Miller A.N."/>
            <person name="Grigoriev I.V."/>
            <person name="Debuchy R."/>
            <person name="Gladieux P."/>
            <person name="Hiltunen Thoren M."/>
            <person name="Johannesson H."/>
        </authorList>
    </citation>
    <scope>NUCLEOTIDE SEQUENCE</scope>
    <source>
        <strain evidence="3">SMH4131-1</strain>
    </source>
</reference>
<dbReference type="Proteomes" id="UP001286456">
    <property type="component" value="Unassembled WGS sequence"/>
</dbReference>
<dbReference type="EMBL" id="JAUEPO010000002">
    <property type="protein sequence ID" value="KAK3334149.1"/>
    <property type="molecule type" value="Genomic_DNA"/>
</dbReference>
<proteinExistence type="predicted"/>
<evidence type="ECO:0000256" key="1">
    <source>
        <dbReference type="SAM" id="MobiDB-lite"/>
    </source>
</evidence>
<protein>
    <recommendedName>
        <fullName evidence="5">Transmembrane protein</fullName>
    </recommendedName>
</protein>
<reference evidence="3" key="2">
    <citation type="submission" date="2023-06" db="EMBL/GenBank/DDBJ databases">
        <authorList>
            <consortium name="Lawrence Berkeley National Laboratory"/>
            <person name="Haridas S."/>
            <person name="Hensen N."/>
            <person name="Bonometti L."/>
            <person name="Westerberg I."/>
            <person name="Brannstrom I.O."/>
            <person name="Guillou S."/>
            <person name="Cros-Aarteil S."/>
            <person name="Calhoun S."/>
            <person name="Kuo A."/>
            <person name="Mondo S."/>
            <person name="Pangilinan J."/>
            <person name="Riley R."/>
            <person name="Labutti K."/>
            <person name="Andreopoulos B."/>
            <person name="Lipzen A."/>
            <person name="Chen C."/>
            <person name="Yanf M."/>
            <person name="Daum C."/>
            <person name="Ng V."/>
            <person name="Clum A."/>
            <person name="Steindorff A."/>
            <person name="Ohm R."/>
            <person name="Martin F."/>
            <person name="Silar P."/>
            <person name="Natvig D."/>
            <person name="Lalanne C."/>
            <person name="Gautier V."/>
            <person name="Ament-Velasquez S.L."/>
            <person name="Kruys A."/>
            <person name="Hutchinson M.I."/>
            <person name="Powell A.J."/>
            <person name="Barry K."/>
            <person name="Miller A.N."/>
            <person name="Grigoriev I.V."/>
            <person name="Debuchy R."/>
            <person name="Gladieux P."/>
            <person name="Thoren M.H."/>
            <person name="Johannesson H."/>
        </authorList>
    </citation>
    <scope>NUCLEOTIDE SEQUENCE</scope>
    <source>
        <strain evidence="3">SMH4131-1</strain>
    </source>
</reference>
<feature type="region of interest" description="Disordered" evidence="1">
    <location>
        <begin position="1"/>
        <end position="20"/>
    </location>
</feature>
<keyword evidence="2" id="KW-1133">Transmembrane helix</keyword>
<comment type="caution">
    <text evidence="3">The sequence shown here is derived from an EMBL/GenBank/DDBJ whole genome shotgun (WGS) entry which is preliminary data.</text>
</comment>
<evidence type="ECO:0000256" key="2">
    <source>
        <dbReference type="SAM" id="Phobius"/>
    </source>
</evidence>
<organism evidence="3 4">
    <name type="scientific">Cercophora scortea</name>
    <dbReference type="NCBI Taxonomy" id="314031"/>
    <lineage>
        <taxon>Eukaryota</taxon>
        <taxon>Fungi</taxon>
        <taxon>Dikarya</taxon>
        <taxon>Ascomycota</taxon>
        <taxon>Pezizomycotina</taxon>
        <taxon>Sordariomycetes</taxon>
        <taxon>Sordariomycetidae</taxon>
        <taxon>Sordariales</taxon>
        <taxon>Lasiosphaeriaceae</taxon>
        <taxon>Cercophora</taxon>
    </lineage>
</organism>
<evidence type="ECO:0000313" key="3">
    <source>
        <dbReference type="EMBL" id="KAK3334149.1"/>
    </source>
</evidence>
<sequence length="155" mass="16846">MKPSRNGEMADHQNVSKTLPAVRSMSRVPSACPVGKLTKDPLFPLLSVGLFACFNVAIRFVSATCAFSRRPARIRGRWDLLLSDSLVGSRTAFRSFKDTQGKEGSEEGMEGAASKGSFLLVGSGARRSQSQSRQDPDWGETFPCSVAIFRAHAIH</sequence>
<evidence type="ECO:0008006" key="5">
    <source>
        <dbReference type="Google" id="ProtNLM"/>
    </source>
</evidence>
<keyword evidence="4" id="KW-1185">Reference proteome</keyword>